<keyword evidence="2 6" id="KW-0812">Transmembrane</keyword>
<protein>
    <recommendedName>
        <fullName evidence="7">Fatty acid hydroxylase domain-containing protein</fullName>
    </recommendedName>
</protein>
<evidence type="ECO:0000256" key="2">
    <source>
        <dbReference type="ARBA" id="ARBA00022692"/>
    </source>
</evidence>
<feature type="transmembrane region" description="Helical" evidence="6">
    <location>
        <begin position="24"/>
        <end position="44"/>
    </location>
</feature>
<gene>
    <name evidence="8" type="ORF">SeMB42_g03959</name>
</gene>
<dbReference type="EMBL" id="QEAN01000151">
    <property type="protein sequence ID" value="TPX45550.1"/>
    <property type="molecule type" value="Genomic_DNA"/>
</dbReference>
<evidence type="ECO:0000256" key="1">
    <source>
        <dbReference type="ARBA" id="ARBA00004370"/>
    </source>
</evidence>
<reference evidence="8 9" key="1">
    <citation type="journal article" date="2019" name="Sci. Rep.">
        <title>Comparative genomics of chytrid fungi reveal insights into the obligate biotrophic and pathogenic lifestyle of Synchytrium endobioticum.</title>
        <authorList>
            <person name="van de Vossenberg B.T.L.H."/>
            <person name="Warris S."/>
            <person name="Nguyen H.D.T."/>
            <person name="van Gent-Pelzer M.P.E."/>
            <person name="Joly D.L."/>
            <person name="van de Geest H.C."/>
            <person name="Bonants P.J.M."/>
            <person name="Smith D.S."/>
            <person name="Levesque C.A."/>
            <person name="van der Lee T.A.J."/>
        </authorList>
    </citation>
    <scope>NUCLEOTIDE SEQUENCE [LARGE SCALE GENOMIC DNA]</scope>
    <source>
        <strain evidence="8 9">MB42</strain>
    </source>
</reference>
<keyword evidence="9" id="KW-1185">Reference proteome</keyword>
<dbReference type="STRING" id="286115.A0A507D2U0"/>
<evidence type="ECO:0000256" key="4">
    <source>
        <dbReference type="ARBA" id="ARBA00023136"/>
    </source>
</evidence>
<dbReference type="Pfam" id="PF04116">
    <property type="entry name" value="FA_hydroxylase"/>
    <property type="match status" value="1"/>
</dbReference>
<keyword evidence="4 6" id="KW-0472">Membrane</keyword>
<feature type="domain" description="Fatty acid hydroxylase" evidence="7">
    <location>
        <begin position="118"/>
        <end position="253"/>
    </location>
</feature>
<feature type="region of interest" description="Disordered" evidence="5">
    <location>
        <begin position="268"/>
        <end position="295"/>
    </location>
</feature>
<evidence type="ECO:0000259" key="7">
    <source>
        <dbReference type="Pfam" id="PF04116"/>
    </source>
</evidence>
<evidence type="ECO:0000313" key="9">
    <source>
        <dbReference type="Proteomes" id="UP000317494"/>
    </source>
</evidence>
<dbReference type="InterPro" id="IPR006694">
    <property type="entry name" value="Fatty_acid_hydroxylase"/>
</dbReference>
<dbReference type="InterPro" id="IPR050307">
    <property type="entry name" value="Sterol_Desaturase_Related"/>
</dbReference>
<organism evidence="8 9">
    <name type="scientific">Synchytrium endobioticum</name>
    <dbReference type="NCBI Taxonomy" id="286115"/>
    <lineage>
        <taxon>Eukaryota</taxon>
        <taxon>Fungi</taxon>
        <taxon>Fungi incertae sedis</taxon>
        <taxon>Chytridiomycota</taxon>
        <taxon>Chytridiomycota incertae sedis</taxon>
        <taxon>Chytridiomycetes</taxon>
        <taxon>Synchytriales</taxon>
        <taxon>Synchytriaceae</taxon>
        <taxon>Synchytrium</taxon>
    </lineage>
</organism>
<evidence type="ECO:0000256" key="5">
    <source>
        <dbReference type="SAM" id="MobiDB-lite"/>
    </source>
</evidence>
<name>A0A507D2U0_9FUNG</name>
<dbReference type="AlphaFoldDB" id="A0A507D2U0"/>
<accession>A0A507D2U0</accession>
<comment type="subcellular location">
    <subcellularLocation>
        <location evidence="1">Membrane</location>
    </subcellularLocation>
</comment>
<evidence type="ECO:0000256" key="6">
    <source>
        <dbReference type="SAM" id="Phobius"/>
    </source>
</evidence>
<keyword evidence="3 6" id="KW-1133">Transmembrane helix</keyword>
<feature type="transmembrane region" description="Helical" evidence="6">
    <location>
        <begin position="109"/>
        <end position="130"/>
    </location>
</feature>
<dbReference type="GO" id="GO:0016491">
    <property type="term" value="F:oxidoreductase activity"/>
    <property type="evidence" value="ECO:0007669"/>
    <property type="project" value="InterPro"/>
</dbReference>
<proteinExistence type="predicted"/>
<dbReference type="PANTHER" id="PTHR11863">
    <property type="entry name" value="STEROL DESATURASE"/>
    <property type="match status" value="1"/>
</dbReference>
<dbReference type="GO" id="GO:0008610">
    <property type="term" value="P:lipid biosynthetic process"/>
    <property type="evidence" value="ECO:0007669"/>
    <property type="project" value="InterPro"/>
</dbReference>
<dbReference type="VEuPathDB" id="FungiDB:SeMB42_g03959"/>
<evidence type="ECO:0000256" key="3">
    <source>
        <dbReference type="ARBA" id="ARBA00022989"/>
    </source>
</evidence>
<evidence type="ECO:0000313" key="8">
    <source>
        <dbReference type="EMBL" id="TPX45550.1"/>
    </source>
</evidence>
<feature type="transmembrane region" description="Helical" evidence="6">
    <location>
        <begin position="74"/>
        <end position="97"/>
    </location>
</feature>
<dbReference type="GO" id="GO:0005506">
    <property type="term" value="F:iron ion binding"/>
    <property type="evidence" value="ECO:0007669"/>
    <property type="project" value="InterPro"/>
</dbReference>
<dbReference type="GO" id="GO:0016020">
    <property type="term" value="C:membrane"/>
    <property type="evidence" value="ECO:0007669"/>
    <property type="project" value="UniProtKB-SubCell"/>
</dbReference>
<comment type="caution">
    <text evidence="8">The sequence shown here is derived from an EMBL/GenBank/DDBJ whole genome shotgun (WGS) entry which is preliminary data.</text>
</comment>
<dbReference type="Proteomes" id="UP000317494">
    <property type="component" value="Unassembled WGS sequence"/>
</dbReference>
<sequence>MPYFHLPLLSSIWSGLESLETSELAMTFVPILAYWTYSTMFYILSTLNITRVELHKIPTDQPMRRPKNPSASTVLWKVFIQHIFQAVAALSLAISIRPPPDQLPKQMESWPVILIKLAIAAILLDTYQYWMHRWMHLNRTLYKYLHSVHHQLTAPYAFGALYNHPLEGLVMDTVGGAVPSLLLDMHPWTSTLFFTLATLKTVDDHCGYSLPWDPFQALFQNNAAYHDKHHWGKGIKYNFSQPFFHFWDIWMGTDFDMAMEKLKPKHYKGSVSSGSDSDEDEKDERFTGNGHANCNGTMHVNSNGTPYMNGNGTYYMNGSRGGMCS</sequence>